<dbReference type="HOGENOM" id="CLU_027438_1_0_7"/>
<sequence>MTMIELMNDSLCFSFPQVHPHAKLEISFIRTLRIPDDGAAYPNPPRLGAFPMVHVDDYESSVPAQWLEWGGVMLPMYQSEALLVQFDPGKTRYPFAVKLAAGKINALTGDAWTNDLTLHPQDYAVSPPQEEISGYCVGRGVVRQFIAMPLGLGSTAEEQLADNPKYGGVQVCAYPMKAEAFERFSKSPDEFEVMTGVNEEQAPFHAKMGLGLGGLLGQNVKLDPFGYDVWDRQNRSRCFVHLTDSALWTAITGQDPPVAPPRAMHYNLAGLPYHEEIYAPTPVHEGSRILEKLRTIETQAGD</sequence>
<dbReference type="RefSeq" id="WP_012609882.1">
    <property type="nucleotide sequence ID" value="NC_011768.1"/>
</dbReference>
<dbReference type="Proteomes" id="UP000000739">
    <property type="component" value="Chromosome"/>
</dbReference>
<evidence type="ECO:0000313" key="2">
    <source>
        <dbReference type="Proteomes" id="UP000000739"/>
    </source>
</evidence>
<keyword evidence="2" id="KW-1185">Reference proteome</keyword>
<name>B8FHM6_DESAL</name>
<dbReference type="KEGG" id="dal:Dalk_0738"/>
<protein>
    <submittedName>
        <fullName evidence="1">Integral membrane protein</fullName>
    </submittedName>
</protein>
<accession>B8FHM6</accession>
<gene>
    <name evidence="1" type="ordered locus">Dalk_0738</name>
</gene>
<reference evidence="1 2" key="1">
    <citation type="journal article" date="2012" name="Environ. Microbiol.">
        <title>The genome sequence of Desulfatibacillum alkenivorans AK-01: a blueprint for anaerobic alkane oxidation.</title>
        <authorList>
            <person name="Callaghan A.V."/>
            <person name="Morris B.E."/>
            <person name="Pereira I.A."/>
            <person name="McInerney M.J."/>
            <person name="Austin R.N."/>
            <person name="Groves J.T."/>
            <person name="Kukor J.J."/>
            <person name="Suflita J.M."/>
            <person name="Young L.Y."/>
            <person name="Zylstra G.J."/>
            <person name="Wawrik B."/>
        </authorList>
    </citation>
    <scope>NUCLEOTIDE SEQUENCE [LARGE SCALE GENOMIC DNA]</scope>
    <source>
        <strain evidence="1 2">AK-01</strain>
    </source>
</reference>
<dbReference type="EMBL" id="CP001322">
    <property type="protein sequence ID" value="ACL02443.1"/>
    <property type="molecule type" value="Genomic_DNA"/>
</dbReference>
<evidence type="ECO:0000313" key="1">
    <source>
        <dbReference type="EMBL" id="ACL02443.1"/>
    </source>
</evidence>
<dbReference type="eggNOG" id="ENOG502ZKHR">
    <property type="taxonomic scope" value="Bacteria"/>
</dbReference>
<organism evidence="1 2">
    <name type="scientific">Desulfatibacillum aliphaticivorans</name>
    <dbReference type="NCBI Taxonomy" id="218208"/>
    <lineage>
        <taxon>Bacteria</taxon>
        <taxon>Pseudomonadati</taxon>
        <taxon>Thermodesulfobacteriota</taxon>
        <taxon>Desulfobacteria</taxon>
        <taxon>Desulfobacterales</taxon>
        <taxon>Desulfatibacillaceae</taxon>
        <taxon>Desulfatibacillum</taxon>
    </lineage>
</organism>
<proteinExistence type="predicted"/>
<dbReference type="AlphaFoldDB" id="B8FHM6"/>